<keyword evidence="3" id="KW-1185">Reference proteome</keyword>
<keyword evidence="1" id="KW-0812">Transmembrane</keyword>
<accession>A0ABU1JK43</accession>
<comment type="caution">
    <text evidence="2">The sequence shown here is derived from an EMBL/GenBank/DDBJ whole genome shotgun (WGS) entry which is preliminary data.</text>
</comment>
<feature type="transmembrane region" description="Helical" evidence="1">
    <location>
        <begin position="164"/>
        <end position="183"/>
    </location>
</feature>
<dbReference type="Proteomes" id="UP001262410">
    <property type="component" value="Unassembled WGS sequence"/>
</dbReference>
<evidence type="ECO:0000313" key="2">
    <source>
        <dbReference type="EMBL" id="MDR6288702.1"/>
    </source>
</evidence>
<keyword evidence="1" id="KW-1133">Transmembrane helix</keyword>
<dbReference type="EMBL" id="JAVDPW010000002">
    <property type="protein sequence ID" value="MDR6288702.1"/>
    <property type="molecule type" value="Genomic_DNA"/>
</dbReference>
<gene>
    <name evidence="2" type="ORF">E9232_001209</name>
</gene>
<evidence type="ECO:0000256" key="1">
    <source>
        <dbReference type="SAM" id="Phobius"/>
    </source>
</evidence>
<feature type="transmembrane region" description="Helical" evidence="1">
    <location>
        <begin position="123"/>
        <end position="144"/>
    </location>
</feature>
<organism evidence="2 3">
    <name type="scientific">Inquilinus ginsengisoli</name>
    <dbReference type="NCBI Taxonomy" id="363840"/>
    <lineage>
        <taxon>Bacteria</taxon>
        <taxon>Pseudomonadati</taxon>
        <taxon>Pseudomonadota</taxon>
        <taxon>Alphaproteobacteria</taxon>
        <taxon>Rhodospirillales</taxon>
        <taxon>Rhodospirillaceae</taxon>
        <taxon>Inquilinus</taxon>
    </lineage>
</organism>
<reference evidence="2 3" key="1">
    <citation type="submission" date="2023-07" db="EMBL/GenBank/DDBJ databases">
        <title>Sorghum-associated microbial communities from plants grown in Nebraska, USA.</title>
        <authorList>
            <person name="Schachtman D."/>
        </authorList>
    </citation>
    <scope>NUCLEOTIDE SEQUENCE [LARGE SCALE GENOMIC DNA]</scope>
    <source>
        <strain evidence="2 3">584</strain>
    </source>
</reference>
<proteinExistence type="predicted"/>
<protein>
    <submittedName>
        <fullName evidence="2">Uncharacterized protein</fullName>
    </submittedName>
</protein>
<name>A0ABU1JK43_9PROT</name>
<feature type="transmembrane region" description="Helical" evidence="1">
    <location>
        <begin position="73"/>
        <end position="93"/>
    </location>
</feature>
<sequence>MAPQVKRAGLLTLSCFAALVAYTALIGGMDPPSALALADWLAPLTRLMKRLVPAVSMVETGLQDEGLPARATIIAHAYAMQWFLAYASLLLPLPDLWRGRGYLKALVARVGSAPGAQRPGLRVWAGIILVLALFAFLPFFGPSAADGQYEFDLALSNAHLFERLLFLSLWIITGFAACVAVICKLTRPDAMPRPESSAP</sequence>
<keyword evidence="1" id="KW-0472">Membrane</keyword>
<evidence type="ECO:0000313" key="3">
    <source>
        <dbReference type="Proteomes" id="UP001262410"/>
    </source>
</evidence>
<dbReference type="RefSeq" id="WP_309792720.1">
    <property type="nucleotide sequence ID" value="NZ_JAVDPW010000002.1"/>
</dbReference>